<gene>
    <name evidence="2" type="ORF">EX30DRAFT_99553</name>
</gene>
<name>A0A4S2N4J0_9PEZI</name>
<organism evidence="2 3">
    <name type="scientific">Ascodesmis nigricans</name>
    <dbReference type="NCBI Taxonomy" id="341454"/>
    <lineage>
        <taxon>Eukaryota</taxon>
        <taxon>Fungi</taxon>
        <taxon>Dikarya</taxon>
        <taxon>Ascomycota</taxon>
        <taxon>Pezizomycotina</taxon>
        <taxon>Pezizomycetes</taxon>
        <taxon>Pezizales</taxon>
        <taxon>Ascodesmidaceae</taxon>
        <taxon>Ascodesmis</taxon>
    </lineage>
</organism>
<evidence type="ECO:0000313" key="3">
    <source>
        <dbReference type="Proteomes" id="UP000298138"/>
    </source>
</evidence>
<keyword evidence="3" id="KW-1185">Reference proteome</keyword>
<sequence length="158" mass="17015">MACAHHPSPAPAASWRPPWGRWKSFLLSLFLRLKRWLPFLSDLNSFLLPPPAMVKTKNIKDTSSSAGTPTNTTDTSSCSCTAMETAARLAATGKQPGGNVVKGPDGKDRVIANSFMAPPEDVAYHKKYMRAALDMVSSFNCCPGLVARCSLAICMLSP</sequence>
<proteinExistence type="predicted"/>
<reference evidence="2 3" key="1">
    <citation type="submission" date="2019-04" db="EMBL/GenBank/DDBJ databases">
        <title>Comparative genomics and transcriptomics to analyze fruiting body development in filamentous ascomycetes.</title>
        <authorList>
            <consortium name="DOE Joint Genome Institute"/>
            <person name="Lutkenhaus R."/>
            <person name="Traeger S."/>
            <person name="Breuer J."/>
            <person name="Kuo A."/>
            <person name="Lipzen A."/>
            <person name="Pangilinan J."/>
            <person name="Dilworth D."/>
            <person name="Sandor L."/>
            <person name="Poggeler S."/>
            <person name="Barry K."/>
            <person name="Grigoriev I.V."/>
            <person name="Nowrousian M."/>
        </authorList>
    </citation>
    <scope>NUCLEOTIDE SEQUENCE [LARGE SCALE GENOMIC DNA]</scope>
    <source>
        <strain evidence="2 3">CBS 389.68</strain>
    </source>
</reference>
<dbReference type="EMBL" id="ML220113">
    <property type="protein sequence ID" value="TGZ84130.1"/>
    <property type="molecule type" value="Genomic_DNA"/>
</dbReference>
<feature type="signal peptide" evidence="1">
    <location>
        <begin position="1"/>
        <end position="36"/>
    </location>
</feature>
<dbReference type="Proteomes" id="UP000298138">
    <property type="component" value="Unassembled WGS sequence"/>
</dbReference>
<protein>
    <submittedName>
        <fullName evidence="2">Uncharacterized protein</fullName>
    </submittedName>
</protein>
<dbReference type="InParanoid" id="A0A4S2N4J0"/>
<accession>A0A4S2N4J0</accession>
<evidence type="ECO:0000256" key="1">
    <source>
        <dbReference type="SAM" id="SignalP"/>
    </source>
</evidence>
<dbReference type="AlphaFoldDB" id="A0A4S2N4J0"/>
<keyword evidence="1" id="KW-0732">Signal</keyword>
<feature type="chain" id="PRO_5020849392" evidence="1">
    <location>
        <begin position="37"/>
        <end position="158"/>
    </location>
</feature>
<evidence type="ECO:0000313" key="2">
    <source>
        <dbReference type="EMBL" id="TGZ84130.1"/>
    </source>
</evidence>